<accession>A0A6A6UF38</accession>
<dbReference type="PANTHER" id="PTHR23502">
    <property type="entry name" value="MAJOR FACILITATOR SUPERFAMILY"/>
    <property type="match status" value="1"/>
</dbReference>
<feature type="transmembrane region" description="Helical" evidence="6">
    <location>
        <begin position="310"/>
        <end position="328"/>
    </location>
</feature>
<dbReference type="PROSITE" id="PS50850">
    <property type="entry name" value="MFS"/>
    <property type="match status" value="1"/>
</dbReference>
<dbReference type="PANTHER" id="PTHR23502:SF157">
    <property type="entry name" value="MAJOR FACILITATOR SUPERFAMILY (MFS) PROFILE DOMAIN-CONTAINING PROTEIN-RELATED"/>
    <property type="match status" value="1"/>
</dbReference>
<evidence type="ECO:0000256" key="6">
    <source>
        <dbReference type="SAM" id="Phobius"/>
    </source>
</evidence>
<keyword evidence="2 6" id="KW-0812">Transmembrane</keyword>
<dbReference type="Proteomes" id="UP000799302">
    <property type="component" value="Unassembled WGS sequence"/>
</dbReference>
<feature type="transmembrane region" description="Helical" evidence="6">
    <location>
        <begin position="146"/>
        <end position="164"/>
    </location>
</feature>
<feature type="transmembrane region" description="Helical" evidence="6">
    <location>
        <begin position="443"/>
        <end position="471"/>
    </location>
</feature>
<feature type="domain" description="Major facilitator superfamily (MFS) profile" evidence="7">
    <location>
        <begin position="76"/>
        <end position="509"/>
    </location>
</feature>
<proteinExistence type="predicted"/>
<dbReference type="OrthoDB" id="5410178at2759"/>
<keyword evidence="4 6" id="KW-0472">Membrane</keyword>
<feature type="region of interest" description="Disordered" evidence="5">
    <location>
        <begin position="1"/>
        <end position="22"/>
    </location>
</feature>
<feature type="transmembrane region" description="Helical" evidence="6">
    <location>
        <begin position="387"/>
        <end position="405"/>
    </location>
</feature>
<organism evidence="8 9">
    <name type="scientific">Microthyrium microscopicum</name>
    <dbReference type="NCBI Taxonomy" id="703497"/>
    <lineage>
        <taxon>Eukaryota</taxon>
        <taxon>Fungi</taxon>
        <taxon>Dikarya</taxon>
        <taxon>Ascomycota</taxon>
        <taxon>Pezizomycotina</taxon>
        <taxon>Dothideomycetes</taxon>
        <taxon>Dothideomycetes incertae sedis</taxon>
        <taxon>Microthyriales</taxon>
        <taxon>Microthyriaceae</taxon>
        <taxon>Microthyrium</taxon>
    </lineage>
</organism>
<dbReference type="Gene3D" id="1.20.1250.20">
    <property type="entry name" value="MFS general substrate transporter like domains"/>
    <property type="match status" value="1"/>
</dbReference>
<sequence>MISAARPTGIAQETTFNSRNGDSSTQAIKLIHNTTTNDEHVRRELIAHGFLINGEGIVTWSGGHPRHPRNWNVKRKIYDTGTMIMFELFGTTISNTGSLTALDAYKRFNISKDLALFAFASTYLIGQAIGAILFPQYTESYGRKPTYLASAVVFTLANVVVGASDNLAGIIIGRFVSGLMSAIPGSVLSGSIEDLWGIQARIWVVDIWVLASVLGIGIAPSFAIGIGASRLGWQWVYHFAAIGAAVITIAIFFIKESRPSRVLKAAIQSLVTLPPSSSIKVEDDDSMPSFSAFVHTGLFKPLHIFCTEPFLVIVTLMSATAYSCAYLLPEALPSVYAGFGYAPTQSGLVYLYMCVGGVLAILVRVWDIRISHRRLQQGKELTPEDKLLGFYIAAPLLTAAFWWFAWTIPPYAASFSPVVSSLAIIPMGFAINEFDYVLTGYIVDTYTSVAGSACAPLGFLRAILSAVFPIVGEKMFERMDNNVAASILAINATAYLGIAVAFYFFANSFRKASPWVRREAEK</sequence>
<feature type="transmembrane region" description="Helical" evidence="6">
    <location>
        <begin position="348"/>
        <end position="366"/>
    </location>
</feature>
<evidence type="ECO:0000256" key="2">
    <source>
        <dbReference type="ARBA" id="ARBA00022692"/>
    </source>
</evidence>
<dbReference type="InterPro" id="IPR036259">
    <property type="entry name" value="MFS_trans_sf"/>
</dbReference>
<feature type="compositionally biased region" description="Polar residues" evidence="5">
    <location>
        <begin position="11"/>
        <end position="22"/>
    </location>
</feature>
<feature type="transmembrane region" description="Helical" evidence="6">
    <location>
        <begin position="202"/>
        <end position="223"/>
    </location>
</feature>
<protein>
    <submittedName>
        <fullName evidence="8">MFS general substrate transporter</fullName>
    </submittedName>
</protein>
<dbReference type="GO" id="GO:0016020">
    <property type="term" value="C:membrane"/>
    <property type="evidence" value="ECO:0007669"/>
    <property type="project" value="UniProtKB-SubCell"/>
</dbReference>
<reference evidence="8" key="1">
    <citation type="journal article" date="2020" name="Stud. Mycol.">
        <title>101 Dothideomycetes genomes: a test case for predicting lifestyles and emergence of pathogens.</title>
        <authorList>
            <person name="Haridas S."/>
            <person name="Albert R."/>
            <person name="Binder M."/>
            <person name="Bloem J."/>
            <person name="Labutti K."/>
            <person name="Salamov A."/>
            <person name="Andreopoulos B."/>
            <person name="Baker S."/>
            <person name="Barry K."/>
            <person name="Bills G."/>
            <person name="Bluhm B."/>
            <person name="Cannon C."/>
            <person name="Castanera R."/>
            <person name="Culley D."/>
            <person name="Daum C."/>
            <person name="Ezra D."/>
            <person name="Gonzalez J."/>
            <person name="Henrissat B."/>
            <person name="Kuo A."/>
            <person name="Liang C."/>
            <person name="Lipzen A."/>
            <person name="Lutzoni F."/>
            <person name="Magnuson J."/>
            <person name="Mondo S."/>
            <person name="Nolan M."/>
            <person name="Ohm R."/>
            <person name="Pangilinan J."/>
            <person name="Park H.-J."/>
            <person name="Ramirez L."/>
            <person name="Alfaro M."/>
            <person name="Sun H."/>
            <person name="Tritt A."/>
            <person name="Yoshinaga Y."/>
            <person name="Zwiers L.-H."/>
            <person name="Turgeon B."/>
            <person name="Goodwin S."/>
            <person name="Spatafora J."/>
            <person name="Crous P."/>
            <person name="Grigoriev I."/>
        </authorList>
    </citation>
    <scope>NUCLEOTIDE SEQUENCE</scope>
    <source>
        <strain evidence="8">CBS 115976</strain>
    </source>
</reference>
<feature type="transmembrane region" description="Helical" evidence="6">
    <location>
        <begin position="114"/>
        <end position="134"/>
    </location>
</feature>
<comment type="subcellular location">
    <subcellularLocation>
        <location evidence="1">Membrane</location>
        <topology evidence="1">Multi-pass membrane protein</topology>
    </subcellularLocation>
</comment>
<keyword evidence="3 6" id="KW-1133">Transmembrane helix</keyword>
<evidence type="ECO:0000256" key="3">
    <source>
        <dbReference type="ARBA" id="ARBA00022989"/>
    </source>
</evidence>
<gene>
    <name evidence="8" type="ORF">BT63DRAFT_373006</name>
</gene>
<feature type="transmembrane region" description="Helical" evidence="6">
    <location>
        <begin position="235"/>
        <end position="254"/>
    </location>
</feature>
<feature type="transmembrane region" description="Helical" evidence="6">
    <location>
        <begin position="483"/>
        <end position="505"/>
    </location>
</feature>
<evidence type="ECO:0000256" key="5">
    <source>
        <dbReference type="SAM" id="MobiDB-lite"/>
    </source>
</evidence>
<evidence type="ECO:0000313" key="8">
    <source>
        <dbReference type="EMBL" id="KAF2669494.1"/>
    </source>
</evidence>
<name>A0A6A6UF38_9PEZI</name>
<dbReference type="Pfam" id="PF07690">
    <property type="entry name" value="MFS_1"/>
    <property type="match status" value="1"/>
</dbReference>
<dbReference type="AlphaFoldDB" id="A0A6A6UF38"/>
<dbReference type="EMBL" id="MU004235">
    <property type="protein sequence ID" value="KAF2669494.1"/>
    <property type="molecule type" value="Genomic_DNA"/>
</dbReference>
<evidence type="ECO:0000256" key="1">
    <source>
        <dbReference type="ARBA" id="ARBA00004141"/>
    </source>
</evidence>
<evidence type="ECO:0000256" key="4">
    <source>
        <dbReference type="ARBA" id="ARBA00023136"/>
    </source>
</evidence>
<dbReference type="InterPro" id="IPR020846">
    <property type="entry name" value="MFS_dom"/>
</dbReference>
<keyword evidence="9" id="KW-1185">Reference proteome</keyword>
<dbReference type="SUPFAM" id="SSF103473">
    <property type="entry name" value="MFS general substrate transporter"/>
    <property type="match status" value="1"/>
</dbReference>
<dbReference type="GO" id="GO:0022857">
    <property type="term" value="F:transmembrane transporter activity"/>
    <property type="evidence" value="ECO:0007669"/>
    <property type="project" value="InterPro"/>
</dbReference>
<evidence type="ECO:0000259" key="7">
    <source>
        <dbReference type="PROSITE" id="PS50850"/>
    </source>
</evidence>
<dbReference type="InterPro" id="IPR011701">
    <property type="entry name" value="MFS"/>
</dbReference>
<evidence type="ECO:0000313" key="9">
    <source>
        <dbReference type="Proteomes" id="UP000799302"/>
    </source>
</evidence>